<dbReference type="Gene3D" id="1.10.30.50">
    <property type="match status" value="1"/>
</dbReference>
<keyword evidence="3" id="KW-0378">Hydrolase</keyword>
<comment type="caution">
    <text evidence="3">The sequence shown here is derived from an EMBL/GenBank/DDBJ whole genome shotgun (WGS) entry which is preliminary data.</text>
</comment>
<name>A0A1S1M5D3_MYCCH</name>
<dbReference type="RefSeq" id="WP_070951029.1">
    <property type="nucleotide sequence ID" value="NZ_CP050145.1"/>
</dbReference>
<keyword evidence="4" id="KW-1185">Reference proteome</keyword>
<evidence type="ECO:0000313" key="4">
    <source>
        <dbReference type="Proteomes" id="UP000179441"/>
    </source>
</evidence>
<evidence type="ECO:0000259" key="2">
    <source>
        <dbReference type="SMART" id="SM00507"/>
    </source>
</evidence>
<dbReference type="GO" id="GO:0004519">
    <property type="term" value="F:endonuclease activity"/>
    <property type="evidence" value="ECO:0007669"/>
    <property type="project" value="UniProtKB-KW"/>
</dbReference>
<dbReference type="EMBL" id="MLIS01000001">
    <property type="protein sequence ID" value="OHU77125.1"/>
    <property type="molecule type" value="Genomic_DNA"/>
</dbReference>
<dbReference type="SMART" id="SM00507">
    <property type="entry name" value="HNHc"/>
    <property type="match status" value="1"/>
</dbReference>
<reference evidence="3 4" key="1">
    <citation type="submission" date="2016-10" db="EMBL/GenBank/DDBJ databases">
        <title>Evaluation of Human, Veterinary and Environmental Mycobacterium chelonae Isolates by Core Genome Phylogenomic Analysis, Targeted Gene Comparison, and Anti-microbial Susceptibility Patterns: A Tale of Mistaken Identities.</title>
        <authorList>
            <person name="Fogelson S.B."/>
            <person name="Camus A.C."/>
            <person name="Lorenz W."/>
            <person name="Vasireddy R."/>
            <person name="Vasireddy S."/>
            <person name="Smith T."/>
            <person name="Brown-Elliott B.A."/>
            <person name="Wallace R.J.Jr."/>
            <person name="Hasan N.A."/>
            <person name="Reischl U."/>
            <person name="Sanchez S."/>
        </authorList>
    </citation>
    <scope>NUCLEOTIDE SEQUENCE [LARGE SCALE GENOMIC DNA]</scope>
    <source>
        <strain evidence="3 4">15518</strain>
    </source>
</reference>
<keyword evidence="3" id="KW-0540">Nuclease</keyword>
<dbReference type="AlphaFoldDB" id="A0A1S1M5D3"/>
<organism evidence="3 4">
    <name type="scientific">Mycobacteroides chelonae</name>
    <name type="common">Mycobacterium chelonae</name>
    <dbReference type="NCBI Taxonomy" id="1774"/>
    <lineage>
        <taxon>Bacteria</taxon>
        <taxon>Bacillati</taxon>
        <taxon>Actinomycetota</taxon>
        <taxon>Actinomycetes</taxon>
        <taxon>Mycobacteriales</taxon>
        <taxon>Mycobacteriaceae</taxon>
        <taxon>Mycobacteroides</taxon>
    </lineage>
</organism>
<dbReference type="InterPro" id="IPR003870">
    <property type="entry name" value="DUF222"/>
</dbReference>
<dbReference type="Proteomes" id="UP000179441">
    <property type="component" value="Unassembled WGS sequence"/>
</dbReference>
<dbReference type="InterPro" id="IPR003615">
    <property type="entry name" value="HNH_nuc"/>
</dbReference>
<proteinExistence type="predicted"/>
<evidence type="ECO:0000256" key="1">
    <source>
        <dbReference type="SAM" id="MobiDB-lite"/>
    </source>
</evidence>
<protein>
    <submittedName>
        <fullName evidence="3">HNH endonuclease</fullName>
    </submittedName>
</protein>
<dbReference type="Pfam" id="PF02720">
    <property type="entry name" value="DUF222"/>
    <property type="match status" value="1"/>
</dbReference>
<dbReference type="CDD" id="cd00085">
    <property type="entry name" value="HNHc"/>
    <property type="match status" value="1"/>
</dbReference>
<accession>A0A1S1M5D3</accession>
<sequence length="448" mass="49646">MFDGLADGGLIDVISSSQRAEAQAAARRLSAIGVLVDRHADPEQQDPRDRFAVDRWDEVAAQVAAAQGITHALASHQMRYAYVLRHRLRAVAQRFAAGDIDFRTVALIIGRTELLEDDALVAAVDAAICEALPRWERWSIKRITGALDALIYRHDRDAVRRTKTATDDRHLEIRPLDTGDPLAEIWGVLQTPHAVALDKRLEQLVATVCPADPRTKAQRRADAIGALTQGLDRMRCTCDDPGCAGVAVADTPVIVHLVANQDTLEDPENLEPAQVSGFGVINGAQARHLATQPGTRIRPLHARDTDRYRPTRALDTYIRCRDQMCRFPGCSHPADTADLDHSVAYADGGHTSVENLKALCRKHHLLKTFCGWREIQEPDGTVIWKAPTGHTYPTTPAGGLLFANLSRSRTRAQDRQQRRTAERNLNQRQRLQREHAQAARAKANPPPF</sequence>
<feature type="domain" description="HNH nuclease" evidence="2">
    <location>
        <begin position="313"/>
        <end position="365"/>
    </location>
</feature>
<evidence type="ECO:0000313" key="3">
    <source>
        <dbReference type="EMBL" id="OHU77125.1"/>
    </source>
</evidence>
<keyword evidence="3" id="KW-0255">Endonuclease</keyword>
<feature type="compositionally biased region" description="Basic and acidic residues" evidence="1">
    <location>
        <begin position="411"/>
        <end position="422"/>
    </location>
</feature>
<gene>
    <name evidence="3" type="ORF">BKG84_00600</name>
</gene>
<feature type="region of interest" description="Disordered" evidence="1">
    <location>
        <begin position="409"/>
        <end position="428"/>
    </location>
</feature>